<dbReference type="GO" id="GO:0016020">
    <property type="term" value="C:membrane"/>
    <property type="evidence" value="ECO:0007669"/>
    <property type="project" value="UniProtKB-SubCell"/>
</dbReference>
<dbReference type="EMBL" id="CAEZSL010000113">
    <property type="protein sequence ID" value="CAB4547449.1"/>
    <property type="molecule type" value="Genomic_DNA"/>
</dbReference>
<organism evidence="6">
    <name type="scientific">freshwater metagenome</name>
    <dbReference type="NCBI Taxonomy" id="449393"/>
    <lineage>
        <taxon>unclassified sequences</taxon>
        <taxon>metagenomes</taxon>
        <taxon>ecological metagenomes</taxon>
    </lineage>
</organism>
<evidence type="ECO:0000256" key="1">
    <source>
        <dbReference type="ARBA" id="ARBA00004141"/>
    </source>
</evidence>
<evidence type="ECO:0000256" key="5">
    <source>
        <dbReference type="SAM" id="Phobius"/>
    </source>
</evidence>
<keyword evidence="2 5" id="KW-0812">Transmembrane</keyword>
<evidence type="ECO:0000256" key="2">
    <source>
        <dbReference type="ARBA" id="ARBA00022692"/>
    </source>
</evidence>
<dbReference type="EMBL" id="CAEZZV010000188">
    <property type="protein sequence ID" value="CAB4787936.1"/>
    <property type="molecule type" value="Genomic_DNA"/>
</dbReference>
<dbReference type="EMBL" id="CAEZVL010000138">
    <property type="protein sequence ID" value="CAB4634856.1"/>
    <property type="molecule type" value="Genomic_DNA"/>
</dbReference>
<comment type="subcellular location">
    <subcellularLocation>
        <location evidence="1">Membrane</location>
        <topology evidence="1">Multi-pass membrane protein</topology>
    </subcellularLocation>
</comment>
<feature type="transmembrane region" description="Helical" evidence="5">
    <location>
        <begin position="41"/>
        <end position="62"/>
    </location>
</feature>
<dbReference type="InterPro" id="IPR032808">
    <property type="entry name" value="DoxX"/>
</dbReference>
<evidence type="ECO:0000313" key="8">
    <source>
        <dbReference type="EMBL" id="CAB4787936.1"/>
    </source>
</evidence>
<gene>
    <name evidence="6" type="ORF">UFOPK1421_01042</name>
    <name evidence="7" type="ORF">UFOPK1960_00912</name>
    <name evidence="8" type="ORF">UFOPK2921_01246</name>
    <name evidence="9" type="ORF">UFOPK4422_00879</name>
</gene>
<evidence type="ECO:0000313" key="6">
    <source>
        <dbReference type="EMBL" id="CAB4547449.1"/>
    </source>
</evidence>
<dbReference type="Pfam" id="PF13564">
    <property type="entry name" value="DoxX_2"/>
    <property type="match status" value="1"/>
</dbReference>
<proteinExistence type="predicted"/>
<keyword evidence="4 5" id="KW-0472">Membrane</keyword>
<reference evidence="6" key="1">
    <citation type="submission" date="2020-05" db="EMBL/GenBank/DDBJ databases">
        <authorList>
            <person name="Chiriac C."/>
            <person name="Salcher M."/>
            <person name="Ghai R."/>
            <person name="Kavagutti S V."/>
        </authorList>
    </citation>
    <scope>NUCLEOTIDE SEQUENCE</scope>
</reference>
<dbReference type="AlphaFoldDB" id="A0A6J6CAC7"/>
<evidence type="ECO:0000256" key="3">
    <source>
        <dbReference type="ARBA" id="ARBA00022989"/>
    </source>
</evidence>
<feature type="transmembrane region" description="Helical" evidence="5">
    <location>
        <begin position="69"/>
        <end position="87"/>
    </location>
</feature>
<protein>
    <submittedName>
        <fullName evidence="6">Unannotated protein</fullName>
    </submittedName>
</protein>
<name>A0A6J6CAC7_9ZZZZ</name>
<evidence type="ECO:0000256" key="4">
    <source>
        <dbReference type="ARBA" id="ARBA00023136"/>
    </source>
</evidence>
<evidence type="ECO:0000313" key="9">
    <source>
        <dbReference type="EMBL" id="CAB5124121.1"/>
    </source>
</evidence>
<accession>A0A6J6CAC7</accession>
<sequence length="114" mass="12280">MNLTSNVLSILLAMICFASAYADFTLKPQVVESLTHLKVPLRIMPALGIAKIAGALGLLIGFSNDGLRVYAALCLSIYFLLAIWFHLRVRDTLKGTAPAMVLCALSITTLITSL</sequence>
<evidence type="ECO:0000313" key="7">
    <source>
        <dbReference type="EMBL" id="CAB4634856.1"/>
    </source>
</evidence>
<keyword evidence="3 5" id="KW-1133">Transmembrane helix</keyword>
<dbReference type="EMBL" id="CAFBRX010000079">
    <property type="protein sequence ID" value="CAB5124121.1"/>
    <property type="molecule type" value="Genomic_DNA"/>
</dbReference>